<keyword evidence="7 9" id="KW-0539">Nucleus</keyword>
<dbReference type="InterPro" id="IPR055122">
    <property type="entry name" value="Med14_N"/>
</dbReference>
<evidence type="ECO:0000256" key="9">
    <source>
        <dbReference type="RuleBase" id="RU365082"/>
    </source>
</evidence>
<dbReference type="PANTHER" id="PTHR12809:SF2">
    <property type="entry name" value="MEDIATOR OF RNA POLYMERASE II TRANSCRIPTION SUBUNIT 14"/>
    <property type="match status" value="1"/>
</dbReference>
<evidence type="ECO:0000256" key="1">
    <source>
        <dbReference type="ARBA" id="ARBA00004123"/>
    </source>
</evidence>
<dbReference type="GO" id="GO:0016592">
    <property type="term" value="C:mediator complex"/>
    <property type="evidence" value="ECO:0007669"/>
    <property type="project" value="UniProtKB-UniRule"/>
</dbReference>
<proteinExistence type="inferred from homology"/>
<evidence type="ECO:0000313" key="11">
    <source>
        <dbReference type="EMBL" id="TPX38318.1"/>
    </source>
</evidence>
<dbReference type="Proteomes" id="UP000319731">
    <property type="component" value="Unassembled WGS sequence"/>
</dbReference>
<reference evidence="11 12" key="1">
    <citation type="journal article" date="2019" name="Sci. Rep.">
        <title>Comparative genomics of chytrid fungi reveal insights into the obligate biotrophic and pathogenic lifestyle of Synchytrium endobioticum.</title>
        <authorList>
            <person name="van de Vossenberg B.T.L.H."/>
            <person name="Warris S."/>
            <person name="Nguyen H.D.T."/>
            <person name="van Gent-Pelzer M.P.E."/>
            <person name="Joly D.L."/>
            <person name="van de Geest H.C."/>
            <person name="Bonants P.J.M."/>
            <person name="Smith D.S."/>
            <person name="Levesque C.A."/>
            <person name="van der Lee T.A.J."/>
        </authorList>
    </citation>
    <scope>NUCLEOTIDE SEQUENCE [LARGE SCALE GENOMIC DNA]</scope>
    <source>
        <strain evidence="11 12">JEL517</strain>
    </source>
</reference>
<dbReference type="EMBL" id="QEAO01000001">
    <property type="protein sequence ID" value="TPX38318.1"/>
    <property type="molecule type" value="Genomic_DNA"/>
</dbReference>
<evidence type="ECO:0000256" key="4">
    <source>
        <dbReference type="ARBA" id="ARBA00023015"/>
    </source>
</evidence>
<comment type="subcellular location">
    <subcellularLocation>
        <location evidence="1 9">Nucleus</location>
    </subcellularLocation>
</comment>
<evidence type="ECO:0000256" key="2">
    <source>
        <dbReference type="ARBA" id="ARBA00007813"/>
    </source>
</evidence>
<keyword evidence="6 9" id="KW-0804">Transcription</keyword>
<comment type="function">
    <text evidence="9">Component of the Mediator complex, a coactivator involved in the regulated transcription of nearly all RNA polymerase II-dependent genes. Mediator functions as a bridge to convey information from gene-specific regulatory proteins to the basal RNA polymerase II transcription machinery. Mediator is recruited to promoters by direct interactions with regulatory proteins and serves as a scaffold for the assembly of a functional preinitiation complex with RNA polymerase II and the general transcription factors.</text>
</comment>
<dbReference type="GO" id="GO:0070847">
    <property type="term" value="C:core mediator complex"/>
    <property type="evidence" value="ECO:0007669"/>
    <property type="project" value="TreeGrafter"/>
</dbReference>
<gene>
    <name evidence="11" type="ORF">SmJEL517_g00302</name>
</gene>
<dbReference type="InterPro" id="IPR013947">
    <property type="entry name" value="Mediator_Med14"/>
</dbReference>
<dbReference type="GO" id="GO:0006357">
    <property type="term" value="P:regulation of transcription by RNA polymerase II"/>
    <property type="evidence" value="ECO:0007669"/>
    <property type="project" value="InterPro"/>
</dbReference>
<keyword evidence="4 9" id="KW-0805">Transcription regulation</keyword>
<evidence type="ECO:0000256" key="6">
    <source>
        <dbReference type="ARBA" id="ARBA00023163"/>
    </source>
</evidence>
<dbReference type="PANTHER" id="PTHR12809">
    <property type="entry name" value="MEDIATOR COMPLEX SUBUNIT"/>
    <property type="match status" value="1"/>
</dbReference>
<dbReference type="STRING" id="1806994.A0A507CG29"/>
<name>A0A507CG29_9FUNG</name>
<dbReference type="GO" id="GO:0003712">
    <property type="term" value="F:transcription coregulator activity"/>
    <property type="evidence" value="ECO:0007669"/>
    <property type="project" value="UniProtKB-UniRule"/>
</dbReference>
<keyword evidence="5 9" id="KW-0010">Activator</keyword>
<keyword evidence="12" id="KW-1185">Reference proteome</keyword>
<evidence type="ECO:0000256" key="3">
    <source>
        <dbReference type="ARBA" id="ARBA00019619"/>
    </source>
</evidence>
<comment type="subunit">
    <text evidence="9">Component of the Mediator complex.</text>
</comment>
<evidence type="ECO:0000256" key="5">
    <source>
        <dbReference type="ARBA" id="ARBA00023159"/>
    </source>
</evidence>
<evidence type="ECO:0000313" key="12">
    <source>
        <dbReference type="Proteomes" id="UP000319731"/>
    </source>
</evidence>
<dbReference type="RefSeq" id="XP_031028032.1">
    <property type="nucleotide sequence ID" value="XM_031166232.1"/>
</dbReference>
<accession>A0A507CG29</accession>
<sequence length="1500" mass="166629">MMMTEVNGVNERGMHGSNEVAGPPTIPYKLLLGRMIQEAYSELTTLTTSLPTRSSDEKKQKILEYCKSTREQFIRLLVLLNWGAKEAQDVNRALEAIRFIQEQDACFTAAADELYHLRHSILAQTTTPAFDVHTAVDVLTTGEYRRLPSIIKSVIPLPPLSQSEIQDTIAQLEDVIRMRLLCDEVVPVPMRVLSRIGNPQSLIPEKGSVIFRVKDEFEITLSLPGSETNTPWRLLDLKFLAQAVSDTYENVRPTWKEHQMTKIGEITQKMLYDAAVRSGWPPATAAATVEAGTRWPLVAAYEYLHAVCLGYQLEILHQQALFLAKTRWKDHLRVIIDDKRRLKIPYWAGASTTSLALTRSSTLLHYLEISIADTPSLSQVPNSHIITVPPTSTGPFDDSVHPDVLKCITYGDDTSSKKKLMRVRCFSKADAPIETPEIELVDVLNGHQPVILDIDSSKLDVESLLTKATEYQARAVIKRIYEILVGPDTFALALSPASNRSSSHSNVAAQYEHRKRKRSIVEALSYYSPSDVTILPWTATPPGLVVRFKSNHAVRVGVDTKTGRIVVCSADAYLSLSDDTSLSAASSNPDRIRHVEERLNQNIDDAVVALRDLGYATLIDAVEASAGYLSLETRRDLNSANLESLGTRHVVFLKVDGFDIWWMAIGVLTGLVDGSDETDYARKRILDSGDVLMDGSGEGGSGASGSRDKVDEGGPGYKVWMISTKPGQLVGTAELDFIEVLPPPTPPADATVLPEDLLWKSMTTDTISRLASACHRRISLSSVRSQLQSRSIPFKYYLPHASPPVLLSPSELPYEESKVGNHRPRICIDGDYFAALYYDWDPLDDTMDDTTPPDECGIGSVFIWVEAAPSSGSRGRGSRVCAVGRMKRGFLPSIAPPVNSVDGWEYDANEGMVKFLFDRVDGTVALLLEEWKHIAIMARLAAQAHTYRRFLNAYGVAVVRYDLLTLHIRYHENLLLAIHWERSSDTKPRYKTTLSTVDGSPNPHSITRVFLESILNQKQDIRYLLAVVTSTTQLLSWLSDFETRRNQPSPYQFQPARRNVNIIARSAFQFRIVYQPNYCVEITMMLPSKEYRIVDAAVSYSPTTHEPSSGPPIIPKPDLTTVAGLAVQHMAFQPIHIFAIDLQDHSWVVNGVDVPENSWALPVPGGIIASNGLLLHALRKAEVTLEAYASLTWLYHALTKMMRLPSADTSPILQLQFGAPRSSSALFATRKTGTRAQIGLKRPDMSWTVQPKFIANTLNMDGVRAEELDENELGGNLTNKLQAVPRGDSRVRGYLEVVAKLLCTPAYVIKDIFWLLKLEKVPLDSAMEFSGSPQKIKVANVEWCFTVPEGAPAHVGAVGECAVQIDLEKQVLRCLFKFWNISGTAYVPLSYWYGATDTTLPQNTGLLTVWRDNDPVLSDYNGALQQQPHPGFPTRAPPSDSPLYKAFKEESDRKPFVVKFVDQVSTGRVPANFGGPGKLYPIAQLFSSPRVNRIEDLGLI</sequence>
<dbReference type="GeneID" id="42001529"/>
<evidence type="ECO:0000256" key="7">
    <source>
        <dbReference type="ARBA" id="ARBA00023242"/>
    </source>
</evidence>
<protein>
    <recommendedName>
        <fullName evidence="3 9">Mediator of RNA polymerase II transcription subunit 14</fullName>
    </recommendedName>
    <alternativeName>
        <fullName evidence="8 9">Mediator complex subunit 14</fullName>
    </alternativeName>
</protein>
<comment type="caution">
    <text evidence="11">The sequence shown here is derived from an EMBL/GenBank/DDBJ whole genome shotgun (WGS) entry which is preliminary data.</text>
</comment>
<feature type="domain" description="Mediator complex subunit MED14 N-terminal" evidence="10">
    <location>
        <begin position="25"/>
        <end position="223"/>
    </location>
</feature>
<organism evidence="11 12">
    <name type="scientific">Synchytrium microbalum</name>
    <dbReference type="NCBI Taxonomy" id="1806994"/>
    <lineage>
        <taxon>Eukaryota</taxon>
        <taxon>Fungi</taxon>
        <taxon>Fungi incertae sedis</taxon>
        <taxon>Chytridiomycota</taxon>
        <taxon>Chytridiomycota incertae sedis</taxon>
        <taxon>Chytridiomycetes</taxon>
        <taxon>Synchytriales</taxon>
        <taxon>Synchytriaceae</taxon>
        <taxon>Synchytrium</taxon>
    </lineage>
</organism>
<dbReference type="OrthoDB" id="205099at2759"/>
<evidence type="ECO:0000259" key="10">
    <source>
        <dbReference type="Pfam" id="PF08638"/>
    </source>
</evidence>
<evidence type="ECO:0000256" key="8">
    <source>
        <dbReference type="ARBA" id="ARBA00032007"/>
    </source>
</evidence>
<comment type="similarity">
    <text evidence="2 9">Belongs to the Mediator complex subunit 14 family.</text>
</comment>
<dbReference type="Pfam" id="PF08638">
    <property type="entry name" value="Med14"/>
    <property type="match status" value="1"/>
</dbReference>